<dbReference type="EMBL" id="MU865424">
    <property type="protein sequence ID" value="KAK4223518.1"/>
    <property type="molecule type" value="Genomic_DNA"/>
</dbReference>
<protein>
    <recommendedName>
        <fullName evidence="4">Carrier domain-containing protein</fullName>
    </recommendedName>
</protein>
<dbReference type="SUPFAM" id="SSF47336">
    <property type="entry name" value="ACP-like"/>
    <property type="match status" value="1"/>
</dbReference>
<reference evidence="5" key="2">
    <citation type="submission" date="2023-05" db="EMBL/GenBank/DDBJ databases">
        <authorList>
            <consortium name="Lawrence Berkeley National Laboratory"/>
            <person name="Steindorff A."/>
            <person name="Hensen N."/>
            <person name="Bonometti L."/>
            <person name="Westerberg I."/>
            <person name="Brannstrom I.O."/>
            <person name="Guillou S."/>
            <person name="Cros-Aarteil S."/>
            <person name="Calhoun S."/>
            <person name="Haridas S."/>
            <person name="Kuo A."/>
            <person name="Mondo S."/>
            <person name="Pangilinan J."/>
            <person name="Riley R."/>
            <person name="Labutti K."/>
            <person name="Andreopoulos B."/>
            <person name="Lipzen A."/>
            <person name="Chen C."/>
            <person name="Yanf M."/>
            <person name="Daum C."/>
            <person name="Ng V."/>
            <person name="Clum A."/>
            <person name="Ohm R."/>
            <person name="Martin F."/>
            <person name="Silar P."/>
            <person name="Natvig D."/>
            <person name="Lalanne C."/>
            <person name="Gautier V."/>
            <person name="Ament-Velasquez S.L."/>
            <person name="Kruys A."/>
            <person name="Hutchinson M.I."/>
            <person name="Powell A.J."/>
            <person name="Barry K."/>
            <person name="Miller A.N."/>
            <person name="Grigoriev I.V."/>
            <person name="Debuchy R."/>
            <person name="Gladieux P."/>
            <person name="Thoren M.H."/>
            <person name="Johannesson H."/>
        </authorList>
    </citation>
    <scope>NUCLEOTIDE SEQUENCE</scope>
    <source>
        <strain evidence="5">CBS 990.96</strain>
    </source>
</reference>
<dbReference type="PROSITE" id="PS50075">
    <property type="entry name" value="CARRIER"/>
    <property type="match status" value="1"/>
</dbReference>
<dbReference type="InterPro" id="IPR036736">
    <property type="entry name" value="ACP-like_sf"/>
</dbReference>
<evidence type="ECO:0000313" key="5">
    <source>
        <dbReference type="EMBL" id="KAK4223518.1"/>
    </source>
</evidence>
<dbReference type="AlphaFoldDB" id="A0AAN7GSH3"/>
<dbReference type="GO" id="GO:0043041">
    <property type="term" value="P:amino acid activation for nonribosomal peptide biosynthetic process"/>
    <property type="evidence" value="ECO:0007669"/>
    <property type="project" value="TreeGrafter"/>
</dbReference>
<evidence type="ECO:0000256" key="3">
    <source>
        <dbReference type="ARBA" id="ARBA00022598"/>
    </source>
</evidence>
<organism evidence="5 6">
    <name type="scientific">Podospora fimiseda</name>
    <dbReference type="NCBI Taxonomy" id="252190"/>
    <lineage>
        <taxon>Eukaryota</taxon>
        <taxon>Fungi</taxon>
        <taxon>Dikarya</taxon>
        <taxon>Ascomycota</taxon>
        <taxon>Pezizomycotina</taxon>
        <taxon>Sordariomycetes</taxon>
        <taxon>Sordariomycetidae</taxon>
        <taxon>Sordariales</taxon>
        <taxon>Podosporaceae</taxon>
        <taxon>Podospora</taxon>
    </lineage>
</organism>
<dbReference type="GO" id="GO:0031177">
    <property type="term" value="F:phosphopantetheine binding"/>
    <property type="evidence" value="ECO:0007669"/>
    <property type="project" value="TreeGrafter"/>
</dbReference>
<keyword evidence="3" id="KW-0436">Ligase</keyword>
<dbReference type="PANTHER" id="PTHR45527:SF1">
    <property type="entry name" value="FATTY ACID SYNTHASE"/>
    <property type="match status" value="1"/>
</dbReference>
<evidence type="ECO:0000256" key="2">
    <source>
        <dbReference type="ARBA" id="ARBA00022553"/>
    </source>
</evidence>
<keyword evidence="2" id="KW-0597">Phosphoprotein</keyword>
<dbReference type="Gene3D" id="1.10.1200.10">
    <property type="entry name" value="ACP-like"/>
    <property type="match status" value="1"/>
</dbReference>
<dbReference type="InterPro" id="IPR006162">
    <property type="entry name" value="Ppantetheine_attach_site"/>
</dbReference>
<evidence type="ECO:0000313" key="6">
    <source>
        <dbReference type="Proteomes" id="UP001301958"/>
    </source>
</evidence>
<dbReference type="GO" id="GO:0044550">
    <property type="term" value="P:secondary metabolite biosynthetic process"/>
    <property type="evidence" value="ECO:0007669"/>
    <property type="project" value="TreeGrafter"/>
</dbReference>
<dbReference type="Proteomes" id="UP001301958">
    <property type="component" value="Unassembled WGS sequence"/>
</dbReference>
<dbReference type="PANTHER" id="PTHR45527">
    <property type="entry name" value="NONRIBOSOMAL PEPTIDE SYNTHETASE"/>
    <property type="match status" value="1"/>
</dbReference>
<name>A0AAN7GSH3_9PEZI</name>
<dbReference type="Gene3D" id="3.30.300.30">
    <property type="match status" value="1"/>
</dbReference>
<evidence type="ECO:0000256" key="1">
    <source>
        <dbReference type="ARBA" id="ARBA00022450"/>
    </source>
</evidence>
<dbReference type="GO" id="GO:0016874">
    <property type="term" value="F:ligase activity"/>
    <property type="evidence" value="ECO:0007669"/>
    <property type="project" value="UniProtKB-KW"/>
</dbReference>
<accession>A0AAN7GSH3</accession>
<dbReference type="InterPro" id="IPR009081">
    <property type="entry name" value="PP-bd_ACP"/>
</dbReference>
<dbReference type="PROSITE" id="PS00012">
    <property type="entry name" value="PHOSPHOPANTETHEINE"/>
    <property type="match status" value="1"/>
</dbReference>
<dbReference type="InterPro" id="IPR023213">
    <property type="entry name" value="CAT-like_dom_sf"/>
</dbReference>
<proteinExistence type="predicted"/>
<dbReference type="Pfam" id="PF00550">
    <property type="entry name" value="PP-binding"/>
    <property type="match status" value="1"/>
</dbReference>
<dbReference type="SUPFAM" id="SSF56801">
    <property type="entry name" value="Acetyl-CoA synthetase-like"/>
    <property type="match status" value="1"/>
</dbReference>
<dbReference type="InterPro" id="IPR045851">
    <property type="entry name" value="AMP-bd_C_sf"/>
</dbReference>
<evidence type="ECO:0000259" key="4">
    <source>
        <dbReference type="PROSITE" id="PS50075"/>
    </source>
</evidence>
<sequence>MFDRVRERLGKLLPVYMVPRLLLAVNKFPLTDSGKLDRWRAWGAVQGESEKWSRYLSSTLQIPLSTETEKQLGELWSQVLGLSVEKIGAQDDFFGSGGDSTTAMRLVNLAHQAEKKLSFTVADVFQYPIRSDLAALLDKNGAEGHTAPGYEPFSTLPTTLTAEKSDMVTMSIRKSRDVFAFLYLEGQGQCQVERWRENLSSVDPKIIQVVLKEHNPEMAHFVDTDDDMDSLTKTLLREDLNHSPQMSQPFFQVAIVTSPAKYRVIFCMAHSQYDAISMGYIGADLRDIYKELTLSVPACPTILQYIHATFTTVPEHMKKASKICLEVLQCLVFPSQGHHHLLDPESLYQHG</sequence>
<keyword evidence="1" id="KW-0596">Phosphopantetheine</keyword>
<comment type="caution">
    <text evidence="5">The sequence shown here is derived from an EMBL/GenBank/DDBJ whole genome shotgun (WGS) entry which is preliminary data.</text>
</comment>
<feature type="domain" description="Carrier" evidence="4">
    <location>
        <begin position="63"/>
        <end position="141"/>
    </location>
</feature>
<dbReference type="GO" id="GO:0005737">
    <property type="term" value="C:cytoplasm"/>
    <property type="evidence" value="ECO:0007669"/>
    <property type="project" value="TreeGrafter"/>
</dbReference>
<reference evidence="5" key="1">
    <citation type="journal article" date="2023" name="Mol. Phylogenet. Evol.">
        <title>Genome-scale phylogeny and comparative genomics of the fungal order Sordariales.</title>
        <authorList>
            <person name="Hensen N."/>
            <person name="Bonometti L."/>
            <person name="Westerberg I."/>
            <person name="Brannstrom I.O."/>
            <person name="Guillou S."/>
            <person name="Cros-Aarteil S."/>
            <person name="Calhoun S."/>
            <person name="Haridas S."/>
            <person name="Kuo A."/>
            <person name="Mondo S."/>
            <person name="Pangilinan J."/>
            <person name="Riley R."/>
            <person name="LaButti K."/>
            <person name="Andreopoulos B."/>
            <person name="Lipzen A."/>
            <person name="Chen C."/>
            <person name="Yan M."/>
            <person name="Daum C."/>
            <person name="Ng V."/>
            <person name="Clum A."/>
            <person name="Steindorff A."/>
            <person name="Ohm R.A."/>
            <person name="Martin F."/>
            <person name="Silar P."/>
            <person name="Natvig D.O."/>
            <person name="Lalanne C."/>
            <person name="Gautier V."/>
            <person name="Ament-Velasquez S.L."/>
            <person name="Kruys A."/>
            <person name="Hutchinson M.I."/>
            <person name="Powell A.J."/>
            <person name="Barry K."/>
            <person name="Miller A.N."/>
            <person name="Grigoriev I.V."/>
            <person name="Debuchy R."/>
            <person name="Gladieux P."/>
            <person name="Hiltunen Thoren M."/>
            <person name="Johannesson H."/>
        </authorList>
    </citation>
    <scope>NUCLEOTIDE SEQUENCE</scope>
    <source>
        <strain evidence="5">CBS 990.96</strain>
    </source>
</reference>
<dbReference type="SUPFAM" id="SSF52777">
    <property type="entry name" value="CoA-dependent acyltransferases"/>
    <property type="match status" value="1"/>
</dbReference>
<dbReference type="Gene3D" id="3.30.559.10">
    <property type="entry name" value="Chloramphenicol acetyltransferase-like domain"/>
    <property type="match status" value="1"/>
</dbReference>
<gene>
    <name evidence="5" type="ORF">QBC38DRAFT_516749</name>
</gene>
<keyword evidence="6" id="KW-1185">Reference proteome</keyword>